<reference evidence="1" key="2">
    <citation type="journal article" date="2015" name="Fish Shellfish Immunol.">
        <title>Early steps in the European eel (Anguilla anguilla)-Vibrio vulnificus interaction in the gills: Role of the RtxA13 toxin.</title>
        <authorList>
            <person name="Callol A."/>
            <person name="Pajuelo D."/>
            <person name="Ebbesson L."/>
            <person name="Teles M."/>
            <person name="MacKenzie S."/>
            <person name="Amaro C."/>
        </authorList>
    </citation>
    <scope>NUCLEOTIDE SEQUENCE</scope>
</reference>
<organism evidence="1">
    <name type="scientific">Anguilla anguilla</name>
    <name type="common">European freshwater eel</name>
    <name type="synonym">Muraena anguilla</name>
    <dbReference type="NCBI Taxonomy" id="7936"/>
    <lineage>
        <taxon>Eukaryota</taxon>
        <taxon>Metazoa</taxon>
        <taxon>Chordata</taxon>
        <taxon>Craniata</taxon>
        <taxon>Vertebrata</taxon>
        <taxon>Euteleostomi</taxon>
        <taxon>Actinopterygii</taxon>
        <taxon>Neopterygii</taxon>
        <taxon>Teleostei</taxon>
        <taxon>Anguilliformes</taxon>
        <taxon>Anguillidae</taxon>
        <taxon>Anguilla</taxon>
    </lineage>
</organism>
<reference evidence="1" key="1">
    <citation type="submission" date="2014-11" db="EMBL/GenBank/DDBJ databases">
        <authorList>
            <person name="Amaro Gonzalez C."/>
        </authorList>
    </citation>
    <scope>NUCLEOTIDE SEQUENCE</scope>
</reference>
<proteinExistence type="predicted"/>
<sequence length="19" mass="2175">MTRKQCSLGQIMKNNMSGF</sequence>
<name>A0A0E9RB80_ANGAN</name>
<dbReference type="EMBL" id="GBXM01082852">
    <property type="protein sequence ID" value="JAH25725.1"/>
    <property type="molecule type" value="Transcribed_RNA"/>
</dbReference>
<dbReference type="AlphaFoldDB" id="A0A0E9RB80"/>
<accession>A0A0E9RB80</accession>
<protein>
    <submittedName>
        <fullName evidence="1">Uncharacterized protein</fullName>
    </submittedName>
</protein>
<evidence type="ECO:0000313" key="1">
    <source>
        <dbReference type="EMBL" id="JAH25725.1"/>
    </source>
</evidence>